<feature type="transmembrane region" description="Helical" evidence="7">
    <location>
        <begin position="141"/>
        <end position="164"/>
    </location>
</feature>
<dbReference type="GO" id="GO:0015297">
    <property type="term" value="F:antiporter activity"/>
    <property type="evidence" value="ECO:0007669"/>
    <property type="project" value="InterPro"/>
</dbReference>
<comment type="caution">
    <text evidence="8">The sequence shown here is derived from an EMBL/GenBank/DDBJ whole genome shotgun (WGS) entry which is preliminary data.</text>
</comment>
<reference evidence="8 9" key="1">
    <citation type="submission" date="2007-04" db="EMBL/GenBank/DDBJ databases">
        <authorList>
            <person name="Fulton L."/>
            <person name="Clifton S."/>
            <person name="Fulton B."/>
            <person name="Xu J."/>
            <person name="Minx P."/>
            <person name="Pepin K.H."/>
            <person name="Johnson M."/>
            <person name="Thiruvilangam P."/>
            <person name="Bhonagiri V."/>
            <person name="Nash W.E."/>
            <person name="Mardis E.R."/>
            <person name="Wilson R.K."/>
        </authorList>
    </citation>
    <scope>NUCLEOTIDE SEQUENCE [LARGE SCALE GENOMIC DNA]</scope>
    <source>
        <strain evidence="8 9">ATCC 29799</strain>
    </source>
</reference>
<dbReference type="PANTHER" id="PTHR43549">
    <property type="entry name" value="MULTIDRUG RESISTANCE PROTEIN YPNP-RELATED"/>
    <property type="match status" value="1"/>
</dbReference>
<dbReference type="GO" id="GO:0005886">
    <property type="term" value="C:plasma membrane"/>
    <property type="evidence" value="ECO:0007669"/>
    <property type="project" value="UniProtKB-SubCell"/>
</dbReference>
<protein>
    <submittedName>
        <fullName evidence="8">MATE domain protein</fullName>
    </submittedName>
</protein>
<dbReference type="GO" id="GO:0042910">
    <property type="term" value="F:xenobiotic transmembrane transporter activity"/>
    <property type="evidence" value="ECO:0007669"/>
    <property type="project" value="InterPro"/>
</dbReference>
<feature type="transmembrane region" description="Helical" evidence="7">
    <location>
        <begin position="333"/>
        <end position="352"/>
    </location>
</feature>
<keyword evidence="6 7" id="KW-0472">Membrane</keyword>
<evidence type="ECO:0000256" key="3">
    <source>
        <dbReference type="ARBA" id="ARBA00022475"/>
    </source>
</evidence>
<keyword evidence="2" id="KW-0813">Transport</keyword>
<dbReference type="STRING" id="411467.BACCAP_04668"/>
<dbReference type="InterPro" id="IPR002528">
    <property type="entry name" value="MATE_fam"/>
</dbReference>
<gene>
    <name evidence="8" type="ORF">BACCAP_04668</name>
</gene>
<feature type="transmembrane region" description="Helical" evidence="7">
    <location>
        <begin position="294"/>
        <end position="313"/>
    </location>
</feature>
<dbReference type="Pfam" id="PF01554">
    <property type="entry name" value="MatE"/>
    <property type="match status" value="2"/>
</dbReference>
<keyword evidence="4 7" id="KW-0812">Transmembrane</keyword>
<evidence type="ECO:0000256" key="7">
    <source>
        <dbReference type="SAM" id="Phobius"/>
    </source>
</evidence>
<feature type="transmembrane region" description="Helical" evidence="7">
    <location>
        <begin position="170"/>
        <end position="190"/>
    </location>
</feature>
<evidence type="ECO:0000313" key="9">
    <source>
        <dbReference type="Proteomes" id="UP000003639"/>
    </source>
</evidence>
<feature type="transmembrane region" description="Helical" evidence="7">
    <location>
        <begin position="43"/>
        <end position="62"/>
    </location>
</feature>
<feature type="transmembrane region" description="Helical" evidence="7">
    <location>
        <begin position="74"/>
        <end position="97"/>
    </location>
</feature>
<dbReference type="PANTHER" id="PTHR43549:SF3">
    <property type="entry name" value="MULTIDRUG RESISTANCE PROTEIN YPNP-RELATED"/>
    <property type="match status" value="1"/>
</dbReference>
<keyword evidence="5 7" id="KW-1133">Transmembrane helix</keyword>
<evidence type="ECO:0000313" key="8">
    <source>
        <dbReference type="EMBL" id="EDM97525.1"/>
    </source>
</evidence>
<feature type="transmembrane region" description="Helical" evidence="7">
    <location>
        <begin position="364"/>
        <end position="384"/>
    </location>
</feature>
<proteinExistence type="predicted"/>
<dbReference type="EMBL" id="AAXG02000053">
    <property type="protein sequence ID" value="EDM97525.1"/>
    <property type="molecule type" value="Genomic_DNA"/>
</dbReference>
<sequence length="423" mass="43684">MAAELFQQIYGLINTAVVSRALDDTALAVMGACGGLLAIRGKVLAGMFYGFGICLGTAVGSGDPRRLPAAFSAALRYTLILSGLGLMAALGVNGLMALGNVPPRLRPSAAPYLILSFAGAGATAAKLLLMVLLQAVGDTGYFSALAVLGAVTNTALVVLFIGVWKGGVAWAALATVLTNALLALLLLRYVRRNRPWLLRTVGPREIPGTIWLGLLQNGGAKTVYFFLSALGALVLQRAVNTLSPRLIAAQAIALSLQAVLIAPQGELGTASGVITGQNVGASNRENILAYHRRLVRLFVILGLAAAGLVWIAGRSLVGLVAGPGQPSEVTEASLSWLRLTVLVFPVSFVILYRNALQAMGRYGGVVALGGMEVLCSAAAAWLLIPAFGYMGGALGVVLSWGASALLGSALFRHTLRGGDGDAR</sequence>
<keyword evidence="3" id="KW-1003">Cell membrane</keyword>
<accession>A6P2D8</accession>
<dbReference type="AlphaFoldDB" id="A6P2D8"/>
<evidence type="ECO:0000256" key="1">
    <source>
        <dbReference type="ARBA" id="ARBA00004651"/>
    </source>
</evidence>
<name>A6P2D8_9FIRM</name>
<reference evidence="8 9" key="2">
    <citation type="submission" date="2007-06" db="EMBL/GenBank/DDBJ databases">
        <title>Draft genome sequence of Pseudoflavonifractor capillosus ATCC 29799.</title>
        <authorList>
            <person name="Sudarsanam P."/>
            <person name="Ley R."/>
            <person name="Guruge J."/>
            <person name="Turnbaugh P.J."/>
            <person name="Mahowald M."/>
            <person name="Liep D."/>
            <person name="Gordon J."/>
        </authorList>
    </citation>
    <scope>NUCLEOTIDE SEQUENCE [LARGE SCALE GENOMIC DNA]</scope>
    <source>
        <strain evidence="8 9">ATCC 29799</strain>
    </source>
</reference>
<evidence type="ECO:0000256" key="5">
    <source>
        <dbReference type="ARBA" id="ARBA00022989"/>
    </source>
</evidence>
<dbReference type="InterPro" id="IPR052031">
    <property type="entry name" value="Membrane_Transporter-Flippase"/>
</dbReference>
<comment type="subcellular location">
    <subcellularLocation>
        <location evidence="1">Cell membrane</location>
        <topology evidence="1">Multi-pass membrane protein</topology>
    </subcellularLocation>
</comment>
<keyword evidence="9" id="KW-1185">Reference proteome</keyword>
<dbReference type="eggNOG" id="COG0534">
    <property type="taxonomic scope" value="Bacteria"/>
</dbReference>
<evidence type="ECO:0000256" key="6">
    <source>
        <dbReference type="ARBA" id="ARBA00023136"/>
    </source>
</evidence>
<dbReference type="Proteomes" id="UP000003639">
    <property type="component" value="Unassembled WGS sequence"/>
</dbReference>
<evidence type="ECO:0000256" key="2">
    <source>
        <dbReference type="ARBA" id="ARBA00022448"/>
    </source>
</evidence>
<feature type="transmembrane region" description="Helical" evidence="7">
    <location>
        <begin position="390"/>
        <end position="411"/>
    </location>
</feature>
<organism evidence="8 9">
    <name type="scientific">Pseudoflavonifractor capillosus ATCC 29799</name>
    <dbReference type="NCBI Taxonomy" id="411467"/>
    <lineage>
        <taxon>Bacteria</taxon>
        <taxon>Bacillati</taxon>
        <taxon>Bacillota</taxon>
        <taxon>Clostridia</taxon>
        <taxon>Eubacteriales</taxon>
        <taxon>Oscillospiraceae</taxon>
        <taxon>Pseudoflavonifractor</taxon>
    </lineage>
</organism>
<feature type="transmembrane region" description="Helical" evidence="7">
    <location>
        <begin position="109"/>
        <end position="129"/>
    </location>
</feature>
<evidence type="ECO:0000256" key="4">
    <source>
        <dbReference type="ARBA" id="ARBA00022692"/>
    </source>
</evidence>